<gene>
    <name evidence="2" type="ORF">BHF68_01430</name>
</gene>
<proteinExistence type="predicted"/>
<dbReference type="SUPFAM" id="SSF55729">
    <property type="entry name" value="Acyl-CoA N-acyltransferases (Nat)"/>
    <property type="match status" value="1"/>
</dbReference>
<reference evidence="2 3" key="1">
    <citation type="submission" date="2016-09" db="EMBL/GenBank/DDBJ databases">
        <title>Draft genome sequence for the type strain of Desulfuribacillus alkaliarsenatis AHT28, an obligately anaerobic, sulfidogenic bacterium isolated from Russian soda lake sediments.</title>
        <authorList>
            <person name="Abin C.A."/>
            <person name="Hollibaugh J.T."/>
        </authorList>
    </citation>
    <scope>NUCLEOTIDE SEQUENCE [LARGE SCALE GENOMIC DNA]</scope>
    <source>
        <strain evidence="2 3">AHT28</strain>
    </source>
</reference>
<protein>
    <recommendedName>
        <fullName evidence="1">BioF2-like acetyltransferase domain-containing protein</fullName>
    </recommendedName>
</protein>
<dbReference type="Pfam" id="PF13480">
    <property type="entry name" value="Acetyltransf_6"/>
    <property type="match status" value="1"/>
</dbReference>
<dbReference type="InterPro" id="IPR038740">
    <property type="entry name" value="BioF2-like_GNAT_dom"/>
</dbReference>
<organism evidence="2 3">
    <name type="scientific">Desulfuribacillus alkaliarsenatis</name>
    <dbReference type="NCBI Taxonomy" id="766136"/>
    <lineage>
        <taxon>Bacteria</taxon>
        <taxon>Bacillati</taxon>
        <taxon>Bacillota</taxon>
        <taxon>Desulfuribacillia</taxon>
        <taxon>Desulfuribacillales</taxon>
        <taxon>Desulfuribacillaceae</taxon>
        <taxon>Desulfuribacillus</taxon>
    </lineage>
</organism>
<accession>A0A1E5G5C3</accession>
<evidence type="ECO:0000313" key="3">
    <source>
        <dbReference type="Proteomes" id="UP000094296"/>
    </source>
</evidence>
<dbReference type="STRING" id="766136.BHF68_01430"/>
<evidence type="ECO:0000313" key="2">
    <source>
        <dbReference type="EMBL" id="OEF98366.1"/>
    </source>
</evidence>
<dbReference type="Proteomes" id="UP000094296">
    <property type="component" value="Unassembled WGS sequence"/>
</dbReference>
<dbReference type="AlphaFoldDB" id="A0A1E5G5C3"/>
<keyword evidence="3" id="KW-1185">Reference proteome</keyword>
<dbReference type="InterPro" id="IPR016181">
    <property type="entry name" value="Acyl_CoA_acyltransferase"/>
</dbReference>
<feature type="domain" description="BioF2-like acetyltransferase" evidence="1">
    <location>
        <begin position="159"/>
        <end position="290"/>
    </location>
</feature>
<comment type="caution">
    <text evidence="2">The sequence shown here is derived from an EMBL/GenBank/DDBJ whole genome shotgun (WGS) entry which is preliminary data.</text>
</comment>
<name>A0A1E5G5C3_9FIRM</name>
<dbReference type="RefSeq" id="WP_069641858.1">
    <property type="nucleotide sequence ID" value="NZ_MIJE01000001.1"/>
</dbReference>
<dbReference type="EMBL" id="MIJE01000001">
    <property type="protein sequence ID" value="OEF98366.1"/>
    <property type="molecule type" value="Genomic_DNA"/>
</dbReference>
<evidence type="ECO:0000259" key="1">
    <source>
        <dbReference type="Pfam" id="PF13480"/>
    </source>
</evidence>
<sequence length="338" mass="38982">MFKVYQNANQLPEAWDEIVAGSVQIDKYFLKRQTLVSLEQLNPCGQKYHIDLERKAVFVTYQHKLDLFTFTPHLSLKVPVTIVGLPLSVAKPGYAYKELQTAEMKTMGMQAIVEAAKKVKGFTIILNADRLNTSMAQGRTLASCILENRWQSFNHYLSDMRSHYRYRVKKALEKGSAIDIRELTDNREFTIDMYRLYEDVYQRSDNKLEKQSIEFFQQFPAKIITFSVTNKVVAFVQVVKADQELTFIFGGINYSLIETYDLYLNMILQIVRIGIELGVKRLDFGQTTEETKLKIGAKLQPKLIYAHHSNPIMNFLISKGIGALSYKDYAIKHNVFKT</sequence>
<dbReference type="OrthoDB" id="2081508at2"/>
<dbReference type="Gene3D" id="3.40.630.30">
    <property type="match status" value="1"/>
</dbReference>